<comment type="caution">
    <text evidence="2">The sequence shown here is derived from an EMBL/GenBank/DDBJ whole genome shotgun (WGS) entry which is preliminary data.</text>
</comment>
<dbReference type="Pfam" id="PF08434">
    <property type="entry name" value="CLCA"/>
    <property type="match status" value="1"/>
</dbReference>
<accession>A0AAN7N5F6</accession>
<name>A0AAN7N5F6_MYCAM</name>
<dbReference type="AlphaFoldDB" id="A0AAN7N5F6"/>
<evidence type="ECO:0000259" key="1">
    <source>
        <dbReference type="Pfam" id="PF08434"/>
    </source>
</evidence>
<gene>
    <name evidence="2" type="ORF">QYF61_019004</name>
</gene>
<sequence>MGKCINFTPHFLVNDYLIDIVFVHEWAHLRWGCLMSMTVTGISVPLGRIRCSSDLTGIYICEKNSCTEGNGVINKLTWLFKEGWAFIPERNQTAESAVAEFCNESNQNREAPNLQNRICDYRSTWELGSDIVKNDGIYSKYLFTFPENGRYSLKVYIQANRTIVP</sequence>
<evidence type="ECO:0000313" key="2">
    <source>
        <dbReference type="EMBL" id="KAK4820062.1"/>
    </source>
</evidence>
<organism evidence="2 3">
    <name type="scientific">Mycteria americana</name>
    <name type="common">Wood stork</name>
    <dbReference type="NCBI Taxonomy" id="33587"/>
    <lineage>
        <taxon>Eukaryota</taxon>
        <taxon>Metazoa</taxon>
        <taxon>Chordata</taxon>
        <taxon>Craniata</taxon>
        <taxon>Vertebrata</taxon>
        <taxon>Euteleostomi</taxon>
        <taxon>Archelosauria</taxon>
        <taxon>Archosauria</taxon>
        <taxon>Dinosauria</taxon>
        <taxon>Saurischia</taxon>
        <taxon>Theropoda</taxon>
        <taxon>Coelurosauria</taxon>
        <taxon>Aves</taxon>
        <taxon>Neognathae</taxon>
        <taxon>Neoaves</taxon>
        <taxon>Aequornithes</taxon>
        <taxon>Ciconiiformes</taxon>
        <taxon>Ciconiidae</taxon>
        <taxon>Mycteria</taxon>
    </lineage>
</organism>
<feature type="domain" description="Calcium-activated chloride channel N-terminal" evidence="1">
    <location>
        <begin position="2"/>
        <end position="128"/>
    </location>
</feature>
<dbReference type="Proteomes" id="UP001333110">
    <property type="component" value="Unassembled WGS sequence"/>
</dbReference>
<dbReference type="EMBL" id="JAUNZN010000006">
    <property type="protein sequence ID" value="KAK4820062.1"/>
    <property type="molecule type" value="Genomic_DNA"/>
</dbReference>
<reference evidence="2 3" key="1">
    <citation type="journal article" date="2023" name="J. Hered.">
        <title>Chromosome-level genome of the wood stork (Mycteria americana) provides insight into avian chromosome evolution.</title>
        <authorList>
            <person name="Flamio R. Jr."/>
            <person name="Ramstad K.M."/>
        </authorList>
    </citation>
    <scope>NUCLEOTIDE SEQUENCE [LARGE SCALE GENOMIC DNA]</scope>
    <source>
        <strain evidence="2">JAX WOST 10</strain>
    </source>
</reference>
<protein>
    <recommendedName>
        <fullName evidence="1">Calcium-activated chloride channel N-terminal domain-containing protein</fullName>
    </recommendedName>
</protein>
<evidence type="ECO:0000313" key="3">
    <source>
        <dbReference type="Proteomes" id="UP001333110"/>
    </source>
</evidence>
<proteinExistence type="predicted"/>
<keyword evidence="3" id="KW-1185">Reference proteome</keyword>
<dbReference type="InterPro" id="IPR013642">
    <property type="entry name" value="CLCA_N"/>
</dbReference>